<feature type="signal peptide" evidence="2">
    <location>
        <begin position="1"/>
        <end position="20"/>
    </location>
</feature>
<organism evidence="3 4">
    <name type="scientific">Amniculicola lignicola CBS 123094</name>
    <dbReference type="NCBI Taxonomy" id="1392246"/>
    <lineage>
        <taxon>Eukaryota</taxon>
        <taxon>Fungi</taxon>
        <taxon>Dikarya</taxon>
        <taxon>Ascomycota</taxon>
        <taxon>Pezizomycotina</taxon>
        <taxon>Dothideomycetes</taxon>
        <taxon>Pleosporomycetidae</taxon>
        <taxon>Pleosporales</taxon>
        <taxon>Amniculicolaceae</taxon>
        <taxon>Amniculicola</taxon>
    </lineage>
</organism>
<feature type="compositionally biased region" description="Low complexity" evidence="1">
    <location>
        <begin position="210"/>
        <end position="224"/>
    </location>
</feature>
<feature type="region of interest" description="Disordered" evidence="1">
    <location>
        <begin position="707"/>
        <end position="801"/>
    </location>
</feature>
<dbReference type="OrthoDB" id="3682664at2759"/>
<evidence type="ECO:0008006" key="5">
    <source>
        <dbReference type="Google" id="ProtNLM"/>
    </source>
</evidence>
<protein>
    <recommendedName>
        <fullName evidence="5">Lytic polysaccharide monooxygenase</fullName>
    </recommendedName>
</protein>
<dbReference type="PANTHER" id="PTHR36195:SF4">
    <property type="entry name" value="DOMAIN PROTEIN, PUTATIVE (AFU_ORTHOLOGUE AFUA_5G01990)-RELATED"/>
    <property type="match status" value="1"/>
</dbReference>
<feature type="compositionally biased region" description="Acidic residues" evidence="1">
    <location>
        <begin position="757"/>
        <end position="767"/>
    </location>
</feature>
<feature type="region of interest" description="Disordered" evidence="1">
    <location>
        <begin position="449"/>
        <end position="509"/>
    </location>
</feature>
<feature type="compositionally biased region" description="Basic and acidic residues" evidence="1">
    <location>
        <begin position="315"/>
        <end position="335"/>
    </location>
</feature>
<feature type="compositionally biased region" description="Basic and acidic residues" evidence="1">
    <location>
        <begin position="719"/>
        <end position="734"/>
    </location>
</feature>
<gene>
    <name evidence="3" type="ORF">P154DRAFT_618941</name>
</gene>
<feature type="compositionally biased region" description="Basic and acidic residues" evidence="1">
    <location>
        <begin position="173"/>
        <end position="184"/>
    </location>
</feature>
<feature type="compositionally biased region" description="Basic and acidic residues" evidence="1">
    <location>
        <begin position="614"/>
        <end position="625"/>
    </location>
</feature>
<evidence type="ECO:0000313" key="4">
    <source>
        <dbReference type="Proteomes" id="UP000799779"/>
    </source>
</evidence>
<feature type="region of interest" description="Disordered" evidence="1">
    <location>
        <begin position="602"/>
        <end position="626"/>
    </location>
</feature>
<evidence type="ECO:0000256" key="2">
    <source>
        <dbReference type="SAM" id="SignalP"/>
    </source>
</evidence>
<feature type="compositionally biased region" description="Basic and acidic residues" evidence="1">
    <location>
        <begin position="225"/>
        <end position="243"/>
    </location>
</feature>
<feature type="region of interest" description="Disordered" evidence="1">
    <location>
        <begin position="292"/>
        <end position="430"/>
    </location>
</feature>
<dbReference type="Proteomes" id="UP000799779">
    <property type="component" value="Unassembled WGS sequence"/>
</dbReference>
<sequence length="830" mass="90805">MIGHALAVGALATIATRAQAKAVVSNHCPYPVYTWSVPKVGGVAENLPVAPGGRYEESFRFGTVINPGIAIKVSSSPNGINDGKDELDFQYTVDTSDPTKVWINLTPVQGKLFDNSSAFFTCGGGYKEPYVPTRQCEITDNAELVLCGGERAVPEKDTASAEALRNCTGPAPLEKRDGDEEAARSRACNARIITPKKAELLQKARPAQPNKSNKAASKAANKAANRSEHVANARPPHQDRPTEDTKFIQKEVERNNTFSYCGRPTQDDSQGSKCGAQYTTTLTTVIVVQPTSDINGGAKPGANRTIPENNVKPEPTPESKLEVNVKPDAKPEVKPDATPQPKPDVDSKTKPTDNPTSTVPTNDGDSDEDADDELEEEPKVKTKKRPFRPKPEVEYDPVQDFTERLRRKNPSVVYNGRPRKHTSPGCTWTERGIECHNTKAQFHAPMAKKTAVNGTEVKNAGTQQPDASPKPTLPGREKSPRRKAHSTHGGVMDHGHGIPKDPSSYGPPDYGCPPRHHWVMKSSGDWTCTSDEDEDIDPKKAKIQRVKQTRSGFGHKDKKPSKFDQLVDKVLDSSQPPASPCPAGQHWKKGLLGGWSCIRNARGEPKTAKTQQAEPKKSVVKKSDSKAQVADELPAEQQVCQKLGKNSICKPIGKFCDWKDTGIKCKSEHFFNAPDEKKPLSKKDLVCGWSKGYIKCKPIPEGTRCQTTEKGIECTPPIDPHDRDEKKPMSKKSEPNGQPDAGPDVDCKWTEHGFECTTDDDGDNDDVELGKLSRPGHLTDLMRDPIKRRGLADKSSEEGGDTCDVWLLADGHYDLDCKKEKGVGEPRPTV</sequence>
<keyword evidence="2" id="KW-0732">Signal</keyword>
<dbReference type="PANTHER" id="PTHR36195">
    <property type="entry name" value="DOMAIN PROTEIN, PUTATIVE (AFU_ORTHOLOGUE AFUA_5G01990)-RELATED-RELATED"/>
    <property type="match status" value="1"/>
</dbReference>
<evidence type="ECO:0000313" key="3">
    <source>
        <dbReference type="EMBL" id="KAF2001857.1"/>
    </source>
</evidence>
<dbReference type="InterPro" id="IPR006771">
    <property type="entry name" value="CetA-like"/>
</dbReference>
<keyword evidence="4" id="KW-1185">Reference proteome</keyword>
<dbReference type="Pfam" id="PF04681">
    <property type="entry name" value="Bys1"/>
    <property type="match status" value="1"/>
</dbReference>
<dbReference type="AlphaFoldDB" id="A0A6A5WK84"/>
<feature type="compositionally biased region" description="Basic and acidic residues" evidence="1">
    <location>
        <begin position="780"/>
        <end position="797"/>
    </location>
</feature>
<feature type="compositionally biased region" description="Basic and acidic residues" evidence="1">
    <location>
        <begin position="745"/>
        <end position="754"/>
    </location>
</feature>
<proteinExistence type="predicted"/>
<dbReference type="EMBL" id="ML977580">
    <property type="protein sequence ID" value="KAF2001857.1"/>
    <property type="molecule type" value="Genomic_DNA"/>
</dbReference>
<feature type="compositionally biased region" description="Acidic residues" evidence="1">
    <location>
        <begin position="364"/>
        <end position="376"/>
    </location>
</feature>
<feature type="region of interest" description="Disordered" evidence="1">
    <location>
        <begin position="155"/>
        <end position="243"/>
    </location>
</feature>
<reference evidence="3" key="1">
    <citation type="journal article" date="2020" name="Stud. Mycol.">
        <title>101 Dothideomycetes genomes: a test case for predicting lifestyles and emergence of pathogens.</title>
        <authorList>
            <person name="Haridas S."/>
            <person name="Albert R."/>
            <person name="Binder M."/>
            <person name="Bloem J."/>
            <person name="Labutti K."/>
            <person name="Salamov A."/>
            <person name="Andreopoulos B."/>
            <person name="Baker S."/>
            <person name="Barry K."/>
            <person name="Bills G."/>
            <person name="Bluhm B."/>
            <person name="Cannon C."/>
            <person name="Castanera R."/>
            <person name="Culley D."/>
            <person name="Daum C."/>
            <person name="Ezra D."/>
            <person name="Gonzalez J."/>
            <person name="Henrissat B."/>
            <person name="Kuo A."/>
            <person name="Liang C."/>
            <person name="Lipzen A."/>
            <person name="Lutzoni F."/>
            <person name="Magnuson J."/>
            <person name="Mondo S."/>
            <person name="Nolan M."/>
            <person name="Ohm R."/>
            <person name="Pangilinan J."/>
            <person name="Park H.-J."/>
            <person name="Ramirez L."/>
            <person name="Alfaro M."/>
            <person name="Sun H."/>
            <person name="Tritt A."/>
            <person name="Yoshinaga Y."/>
            <person name="Zwiers L.-H."/>
            <person name="Turgeon B."/>
            <person name="Goodwin S."/>
            <person name="Spatafora J."/>
            <person name="Crous P."/>
            <person name="Grigoriev I."/>
        </authorList>
    </citation>
    <scope>NUCLEOTIDE SEQUENCE</scope>
    <source>
        <strain evidence="3">CBS 123094</strain>
    </source>
</reference>
<evidence type="ECO:0000256" key="1">
    <source>
        <dbReference type="SAM" id="MobiDB-lite"/>
    </source>
</evidence>
<accession>A0A6A5WK84</accession>
<name>A0A6A5WK84_9PLEO</name>
<feature type="compositionally biased region" description="Polar residues" evidence="1">
    <location>
        <begin position="352"/>
        <end position="361"/>
    </location>
</feature>
<feature type="chain" id="PRO_5025531476" description="Lytic polysaccharide monooxygenase" evidence="2">
    <location>
        <begin position="21"/>
        <end position="830"/>
    </location>
</feature>